<dbReference type="EMBL" id="JAKJKU010000004">
    <property type="protein sequence ID" value="MCF6774684.1"/>
    <property type="molecule type" value="Genomic_DNA"/>
</dbReference>
<gene>
    <name evidence="1" type="ORF">L3H44_09750</name>
</gene>
<accession>A0ABS9HLK1</accession>
<dbReference type="InterPro" id="IPR025904">
    <property type="entry name" value="Tubulin-like"/>
</dbReference>
<sequence length="1179" mass="129962">MMDQLKTMLAEKMPEYYGSGKSWELPKAWQFVLIDSPSTPEKIAKLPNVEEAGGRYISCGSSNRYHTVDEAVSAKLARGKELGTISSWALREPNKVTTPISKGAGQYRAIGRMLTLSKLNEIQTQISKAWDTLNKAETIQELTWLTQMMSGSSQVQSSATKDTPLVFVVSSMAGGSGASMAIDVCRLLTGIRGFEVGSSSLFMVTPDAFGEISKDEISGANPNALAMFAELAAAQMGAATAPDSRIFKTLGVSASESTAIPVGRVFPVGARSGADGALLGDGSTATVYRALGRGLAALIMDGRALNDYVAYTLGNRGGLEPKKTLGYGWGADQNDIAWGSYGYAQLTMGRDRYGEYAAQRLARVAADKILHGHIDPSVDASSDVQLDEKLSNNWKNIRTKLDAFIPQPGIDPAKWIYSHFRQGIQLWVNRQVNELAAQIPVANNQRGAEWASSVEASLRNFDNIARKGDVRYSYDVIYRWADRHGIQEGIISVIAGEIAKYGVPYGFAVTEKIRHELENATLSNLGDCYLKLGSTRITLPPELQRSLYGQKGKISDTSAYVQTITSGVRSQIAMVVVGIFARGLADVLKDFAREFLSPLQEAMRRAQADLEEAWMLNRDPDLGVAQLKTDIPKLWPEESAIVPDRFDNAANEEFLTEVQSFPSQYEADVKNSIDSAIDSEHLDYESALRMAAQCVIKGEWEAKSSAAEPPRNLLVLDQVWVPESLTTNPTANSVRDVQKARFSVNIRPEEILSRSRQYIGRNGYSFQNFISTTIRDYILDPGISDRERNQRRTNFVAKFQSAMDHAKPLAQVNAELVEQLYGASVSYKFNFSAIPLDGDEVAKNLEQVVGGFPHFVPNDPQDPLGGKLTVEGEERAVDIFGSYNNYAPIVFDSLMGPIRRQWEESGREGAGFWRDRRARPLPAALPMSDKERHALIAGWYIGWIIGSLEFPGTLDVEDDAPIAVWDESKWVALEQPLLTPPSRMRSKLDWLPSVLESVSLAWSVVGDEAGRDRIRFYQALRGIYDNSARPSTADRTSMGERHLNHWLFSGEAHNKRYQRKFGGPDATPEERRDKALEFVNAWANAAKQYVSSKQLKKGILADTSNRELADITSRQVASDLPVFADIAEDVMKVCQDIVKLINKTYNAGASAFESSFSQGLDVPTPTKAADSSMPGEDLF</sequence>
<proteinExistence type="predicted"/>
<keyword evidence="2" id="KW-1185">Reference proteome</keyword>
<comment type="caution">
    <text evidence="1">The sequence shown here is derived from an EMBL/GenBank/DDBJ whole genome shotgun (WGS) entry which is preliminary data.</text>
</comment>
<evidence type="ECO:0000313" key="2">
    <source>
        <dbReference type="Proteomes" id="UP001200604"/>
    </source>
</evidence>
<dbReference type="Pfam" id="PF13809">
    <property type="entry name" value="Tubulin_2"/>
    <property type="match status" value="1"/>
</dbReference>
<dbReference type="Proteomes" id="UP001200604">
    <property type="component" value="Unassembled WGS sequence"/>
</dbReference>
<reference evidence="1 2" key="1">
    <citation type="submission" date="2022-01" db="EMBL/GenBank/DDBJ databases">
        <title>Identification and Characterization of Corynebacterium sp.</title>
        <authorList>
            <person name="Luo Q."/>
            <person name="Qu P."/>
            <person name="Chen Q."/>
        </authorList>
    </citation>
    <scope>NUCLEOTIDE SEQUENCE [LARGE SCALE GENOMIC DNA]</scope>
    <source>
        <strain evidence="1 2">MC-12</strain>
    </source>
</reference>
<protein>
    <submittedName>
        <fullName evidence="1">Tubulin-like doman-containing protein</fullName>
    </submittedName>
</protein>
<evidence type="ECO:0000313" key="1">
    <source>
        <dbReference type="EMBL" id="MCF6774684.1"/>
    </source>
</evidence>
<organism evidence="1 2">
    <name type="scientific">Corynebacterium parakroppenstedtii</name>
    <dbReference type="NCBI Taxonomy" id="2828363"/>
    <lineage>
        <taxon>Bacteria</taxon>
        <taxon>Bacillati</taxon>
        <taxon>Actinomycetota</taxon>
        <taxon>Actinomycetes</taxon>
        <taxon>Mycobacteriales</taxon>
        <taxon>Corynebacteriaceae</taxon>
        <taxon>Corynebacterium</taxon>
    </lineage>
</organism>
<name>A0ABS9HLK1_9CORY</name>